<evidence type="ECO:0000259" key="8">
    <source>
        <dbReference type="Pfam" id="PF01850"/>
    </source>
</evidence>
<comment type="similarity">
    <text evidence="7">Belongs to the PINc/VapC protein family.</text>
</comment>
<dbReference type="EMBL" id="FMXE01000008">
    <property type="protein sequence ID" value="SDA63104.1"/>
    <property type="molecule type" value="Genomic_DNA"/>
</dbReference>
<evidence type="ECO:0000313" key="10">
    <source>
        <dbReference type="Proteomes" id="UP000198756"/>
    </source>
</evidence>
<keyword evidence="3" id="KW-0540">Nuclease</keyword>
<dbReference type="CDD" id="cd18744">
    <property type="entry name" value="PIN_VapC4-5_FitB-like"/>
    <property type="match status" value="1"/>
</dbReference>
<dbReference type="PANTHER" id="PTHR33653">
    <property type="entry name" value="RIBONUCLEASE VAPC2"/>
    <property type="match status" value="1"/>
</dbReference>
<dbReference type="InterPro" id="IPR029060">
    <property type="entry name" value="PIN-like_dom_sf"/>
</dbReference>
<dbReference type="STRING" id="279824.SAMN03080617_01407"/>
<evidence type="ECO:0000256" key="1">
    <source>
        <dbReference type="ARBA" id="ARBA00001946"/>
    </source>
</evidence>
<keyword evidence="4" id="KW-0479">Metal-binding</keyword>
<dbReference type="Pfam" id="PF01850">
    <property type="entry name" value="PIN"/>
    <property type="match status" value="1"/>
</dbReference>
<evidence type="ECO:0000256" key="6">
    <source>
        <dbReference type="ARBA" id="ARBA00022842"/>
    </source>
</evidence>
<reference evidence="10" key="1">
    <citation type="submission" date="2016-10" db="EMBL/GenBank/DDBJ databases">
        <authorList>
            <person name="Varghese N."/>
            <person name="Submissions S."/>
        </authorList>
    </citation>
    <scope>NUCLEOTIDE SEQUENCE [LARGE SCALE GENOMIC DNA]</scope>
    <source>
        <strain evidence="10">DSM 22703</strain>
    </source>
</reference>
<dbReference type="InterPro" id="IPR050556">
    <property type="entry name" value="Type_II_TA_system_RNase"/>
</dbReference>
<dbReference type="SUPFAM" id="SSF88723">
    <property type="entry name" value="PIN domain-like"/>
    <property type="match status" value="1"/>
</dbReference>
<accession>A0A1G5WZ08</accession>
<evidence type="ECO:0000313" key="9">
    <source>
        <dbReference type="EMBL" id="SDA63104.1"/>
    </source>
</evidence>
<name>A0A1G5WZ08_9BACT</name>
<dbReference type="GO" id="GO:0016787">
    <property type="term" value="F:hydrolase activity"/>
    <property type="evidence" value="ECO:0007669"/>
    <property type="project" value="UniProtKB-KW"/>
</dbReference>
<evidence type="ECO:0000256" key="2">
    <source>
        <dbReference type="ARBA" id="ARBA00022649"/>
    </source>
</evidence>
<keyword evidence="5" id="KW-0378">Hydrolase</keyword>
<keyword evidence="10" id="KW-1185">Reference proteome</keyword>
<evidence type="ECO:0000256" key="4">
    <source>
        <dbReference type="ARBA" id="ARBA00022723"/>
    </source>
</evidence>
<protein>
    <submittedName>
        <fullName evidence="9">tRNA(fMet)-specific endonuclease VapC</fullName>
    </submittedName>
</protein>
<dbReference type="GO" id="GO:0046872">
    <property type="term" value="F:metal ion binding"/>
    <property type="evidence" value="ECO:0007669"/>
    <property type="project" value="UniProtKB-KW"/>
</dbReference>
<dbReference type="GO" id="GO:0004519">
    <property type="term" value="F:endonuclease activity"/>
    <property type="evidence" value="ECO:0007669"/>
    <property type="project" value="UniProtKB-KW"/>
</dbReference>
<dbReference type="OrthoDB" id="9796690at2"/>
<evidence type="ECO:0000256" key="7">
    <source>
        <dbReference type="ARBA" id="ARBA00038093"/>
    </source>
</evidence>
<sequence>MNRSLIDTDILSYFFKGIPSVGSGFQKYLKEYNQIEISIISVYEIRSGLFAKGALKQLAEFERFLLGCNVIPLSDQSVQISAEIYGKLKKEGQRLDDIDLLVAGIALENGFSLVTNNLKHFSRIPGLSVENWNS</sequence>
<keyword evidence="9" id="KW-0255">Endonuclease</keyword>
<dbReference type="RefSeq" id="WP_092729239.1">
    <property type="nucleotide sequence ID" value="NZ_FMXE01000008.1"/>
</dbReference>
<keyword evidence="6" id="KW-0460">Magnesium</keyword>
<dbReference type="Gene3D" id="3.40.50.1010">
    <property type="entry name" value="5'-nuclease"/>
    <property type="match status" value="1"/>
</dbReference>
<dbReference type="Proteomes" id="UP000198756">
    <property type="component" value="Unassembled WGS sequence"/>
</dbReference>
<keyword evidence="2" id="KW-1277">Toxin-antitoxin system</keyword>
<comment type="cofactor">
    <cofactor evidence="1">
        <name>Mg(2+)</name>
        <dbReference type="ChEBI" id="CHEBI:18420"/>
    </cofactor>
</comment>
<dbReference type="InterPro" id="IPR002716">
    <property type="entry name" value="PIN_dom"/>
</dbReference>
<dbReference type="PANTHER" id="PTHR33653:SF1">
    <property type="entry name" value="RIBONUCLEASE VAPC2"/>
    <property type="match status" value="1"/>
</dbReference>
<dbReference type="AlphaFoldDB" id="A0A1G5WZ08"/>
<feature type="domain" description="PIN" evidence="8">
    <location>
        <begin position="5"/>
        <end position="125"/>
    </location>
</feature>
<gene>
    <name evidence="9" type="ORF">SAMN03080617_01407</name>
</gene>
<organism evidence="9 10">
    <name type="scientific">Algoriphagus alkaliphilus</name>
    <dbReference type="NCBI Taxonomy" id="279824"/>
    <lineage>
        <taxon>Bacteria</taxon>
        <taxon>Pseudomonadati</taxon>
        <taxon>Bacteroidota</taxon>
        <taxon>Cytophagia</taxon>
        <taxon>Cytophagales</taxon>
        <taxon>Cyclobacteriaceae</taxon>
        <taxon>Algoriphagus</taxon>
    </lineage>
</organism>
<proteinExistence type="inferred from homology"/>
<evidence type="ECO:0000256" key="3">
    <source>
        <dbReference type="ARBA" id="ARBA00022722"/>
    </source>
</evidence>
<evidence type="ECO:0000256" key="5">
    <source>
        <dbReference type="ARBA" id="ARBA00022801"/>
    </source>
</evidence>